<name>A0A8C6ACC1_MARMA</name>
<dbReference type="PRINTS" id="PR02045">
    <property type="entry name" value="F138DOMAIN"/>
</dbReference>
<dbReference type="Ensembl" id="ENSMMMT00000029632.1">
    <property type="protein sequence ID" value="ENSMMMP00000026183.1"/>
    <property type="gene ID" value="ENSMMMG00000022933.1"/>
</dbReference>
<dbReference type="AlphaFoldDB" id="A0A8C6ACC1"/>
<evidence type="ECO:0000313" key="2">
    <source>
        <dbReference type="Ensembl" id="ENSMMMP00000026183.1"/>
    </source>
</evidence>
<dbReference type="Proteomes" id="UP000694407">
    <property type="component" value="Unplaced"/>
</dbReference>
<sequence>EPGFISFGQTVGAGFLFVLFCFDFEIGSCYVVPHGLQILDSNNPPASASQVAGTGSHHHWKSTCLACTRPWVPFPEPKNKKKKKEKKKDLSPLRN</sequence>
<evidence type="ECO:0000313" key="3">
    <source>
        <dbReference type="Proteomes" id="UP000694407"/>
    </source>
</evidence>
<reference evidence="2" key="2">
    <citation type="submission" date="2025-09" db="UniProtKB">
        <authorList>
            <consortium name="Ensembl"/>
        </authorList>
    </citation>
    <scope>IDENTIFICATION</scope>
</reference>
<evidence type="ECO:0000256" key="1">
    <source>
        <dbReference type="SAM" id="MobiDB-lite"/>
    </source>
</evidence>
<reference evidence="2" key="1">
    <citation type="submission" date="2025-08" db="UniProtKB">
        <authorList>
            <consortium name="Ensembl"/>
        </authorList>
    </citation>
    <scope>IDENTIFICATION</scope>
</reference>
<protein>
    <submittedName>
        <fullName evidence="2">Uncharacterized protein</fullName>
    </submittedName>
</protein>
<feature type="region of interest" description="Disordered" evidence="1">
    <location>
        <begin position="72"/>
        <end position="95"/>
    </location>
</feature>
<accession>A0A8C6ACC1</accession>
<keyword evidence="3" id="KW-1185">Reference proteome</keyword>
<organism evidence="2 3">
    <name type="scientific">Marmota marmota marmota</name>
    <name type="common">Alpine marmot</name>
    <dbReference type="NCBI Taxonomy" id="9994"/>
    <lineage>
        <taxon>Eukaryota</taxon>
        <taxon>Metazoa</taxon>
        <taxon>Chordata</taxon>
        <taxon>Craniata</taxon>
        <taxon>Vertebrata</taxon>
        <taxon>Euteleostomi</taxon>
        <taxon>Mammalia</taxon>
        <taxon>Eutheria</taxon>
        <taxon>Euarchontoglires</taxon>
        <taxon>Glires</taxon>
        <taxon>Rodentia</taxon>
        <taxon>Sciuromorpha</taxon>
        <taxon>Sciuridae</taxon>
        <taxon>Xerinae</taxon>
        <taxon>Marmotini</taxon>
        <taxon>Marmota</taxon>
    </lineage>
</organism>
<proteinExistence type="predicted"/>